<dbReference type="InterPro" id="IPR000417">
    <property type="entry name" value="Hyethyz_kinase"/>
</dbReference>
<comment type="function">
    <text evidence="11">Catalyzes the phosphorylation of the hydroxyl group of 4-methyl-5-beta-hydroxyethylthiazole (THZ).</text>
</comment>
<reference evidence="12 13" key="1">
    <citation type="submission" date="2018-06" db="EMBL/GenBank/DDBJ databases">
        <title>Paenibacillus montanisoli sp. nov., isolated from mountain area soil.</title>
        <authorList>
            <person name="Wu M."/>
        </authorList>
    </citation>
    <scope>NUCLEOTIDE SEQUENCE [LARGE SCALE GENOMIC DNA]</scope>
    <source>
        <strain evidence="12 13">RA17</strain>
    </source>
</reference>
<evidence type="ECO:0000256" key="11">
    <source>
        <dbReference type="HAMAP-Rule" id="MF_00228"/>
    </source>
</evidence>
<dbReference type="CDD" id="cd01170">
    <property type="entry name" value="THZ_kinase"/>
    <property type="match status" value="1"/>
</dbReference>
<accession>A0A328U234</accession>
<keyword evidence="7 11" id="KW-0418">Kinase</keyword>
<evidence type="ECO:0000256" key="3">
    <source>
        <dbReference type="ARBA" id="ARBA00004868"/>
    </source>
</evidence>
<name>A0A328U234_9BACL</name>
<dbReference type="HAMAP" id="MF_00228">
    <property type="entry name" value="Thz_kinase"/>
    <property type="match status" value="1"/>
</dbReference>
<organism evidence="12 13">
    <name type="scientific">Paenibacillus montanisoli</name>
    <dbReference type="NCBI Taxonomy" id="2081970"/>
    <lineage>
        <taxon>Bacteria</taxon>
        <taxon>Bacillati</taxon>
        <taxon>Bacillota</taxon>
        <taxon>Bacilli</taxon>
        <taxon>Bacillales</taxon>
        <taxon>Paenibacillaceae</taxon>
        <taxon>Paenibacillus</taxon>
    </lineage>
</organism>
<dbReference type="EC" id="2.7.1.50" evidence="11"/>
<keyword evidence="13" id="KW-1185">Reference proteome</keyword>
<comment type="cofactor">
    <cofactor evidence="2 11">
        <name>Mg(2+)</name>
        <dbReference type="ChEBI" id="CHEBI:18420"/>
    </cofactor>
</comment>
<keyword evidence="6 11" id="KW-0547">Nucleotide-binding</keyword>
<feature type="binding site" evidence="11">
    <location>
        <position position="155"/>
    </location>
    <ligand>
        <name>ATP</name>
        <dbReference type="ChEBI" id="CHEBI:30616"/>
    </ligand>
</feature>
<comment type="similarity">
    <text evidence="11">Belongs to the Thz kinase family.</text>
</comment>
<evidence type="ECO:0000256" key="2">
    <source>
        <dbReference type="ARBA" id="ARBA00001946"/>
    </source>
</evidence>
<feature type="binding site" evidence="11">
    <location>
        <position position="228"/>
    </location>
    <ligand>
        <name>substrate</name>
    </ligand>
</feature>
<dbReference type="UniPathway" id="UPA00060">
    <property type="reaction ID" value="UER00139"/>
</dbReference>
<dbReference type="SUPFAM" id="SSF53613">
    <property type="entry name" value="Ribokinase-like"/>
    <property type="match status" value="1"/>
</dbReference>
<dbReference type="PIRSF" id="PIRSF000513">
    <property type="entry name" value="Thz_kinase"/>
    <property type="match status" value="1"/>
</dbReference>
<evidence type="ECO:0000256" key="10">
    <source>
        <dbReference type="ARBA" id="ARBA00022977"/>
    </source>
</evidence>
<evidence type="ECO:0000256" key="9">
    <source>
        <dbReference type="ARBA" id="ARBA00022842"/>
    </source>
</evidence>
<keyword evidence="10 11" id="KW-0784">Thiamine biosynthesis</keyword>
<dbReference type="PRINTS" id="PR01099">
    <property type="entry name" value="HYETHTZKNASE"/>
</dbReference>
<keyword evidence="4 11" id="KW-0808">Transferase</keyword>
<evidence type="ECO:0000256" key="8">
    <source>
        <dbReference type="ARBA" id="ARBA00022840"/>
    </source>
</evidence>
<dbReference type="Pfam" id="PF02110">
    <property type="entry name" value="HK"/>
    <property type="match status" value="1"/>
</dbReference>
<evidence type="ECO:0000313" key="13">
    <source>
        <dbReference type="Proteomes" id="UP000249260"/>
    </source>
</evidence>
<protein>
    <recommendedName>
        <fullName evidence="11">Hydroxyethylthiazole kinase</fullName>
        <ecNumber evidence="11">2.7.1.50</ecNumber>
    </recommendedName>
    <alternativeName>
        <fullName evidence="11">4-methyl-5-beta-hydroxyethylthiazole kinase</fullName>
        <shortName evidence="11">TH kinase</shortName>
        <shortName evidence="11">Thz kinase</shortName>
    </alternativeName>
</protein>
<dbReference type="OrthoDB" id="9778146at2"/>
<dbReference type="NCBIfam" id="TIGR00694">
    <property type="entry name" value="thiM"/>
    <property type="match status" value="1"/>
</dbReference>
<evidence type="ECO:0000256" key="4">
    <source>
        <dbReference type="ARBA" id="ARBA00022679"/>
    </source>
</evidence>
<evidence type="ECO:0000256" key="7">
    <source>
        <dbReference type="ARBA" id="ARBA00022777"/>
    </source>
</evidence>
<dbReference type="GO" id="GO:0000287">
    <property type="term" value="F:magnesium ion binding"/>
    <property type="evidence" value="ECO:0007669"/>
    <property type="project" value="UniProtKB-UniRule"/>
</dbReference>
<gene>
    <name evidence="11" type="primary">thiM</name>
    <name evidence="12" type="ORF">DL346_10655</name>
</gene>
<keyword evidence="5 11" id="KW-0479">Metal-binding</keyword>
<evidence type="ECO:0000313" key="12">
    <source>
        <dbReference type="EMBL" id="RAP76847.1"/>
    </source>
</evidence>
<dbReference type="EMBL" id="QLUW01000002">
    <property type="protein sequence ID" value="RAP76847.1"/>
    <property type="molecule type" value="Genomic_DNA"/>
</dbReference>
<evidence type="ECO:0000256" key="1">
    <source>
        <dbReference type="ARBA" id="ARBA00001771"/>
    </source>
</evidence>
<sequence length="304" mass="31525">MRAFIYAPCLRLSRAGRFFAFDHAKFGSVRGRCAVNLQEVVQIWSQVKQAGPLVHNITNVVVTNFTANGLLALGASPIMAYAKEEVADVAKLSGALVLNIGTLNESEIQAMKLAGASANAHGVPVVFDPVGAGATAYRTETARELMSTLRVNILRGNAAEVANVVGREWSIKGVDAGTGDGDVVELAQYAAEQLNSIVVITGKEDVVAGGSTSYVVRNGDAILTRVTGTGCLLSSVIGAFAAVEADYAKAATAALVVYGVAAELAAAKTAEQGPGSFQIEFLNLLANVSASDIERLGRVEGINA</sequence>
<dbReference type="GO" id="GO:0004417">
    <property type="term" value="F:hydroxyethylthiazole kinase activity"/>
    <property type="evidence" value="ECO:0007669"/>
    <property type="project" value="UniProtKB-UniRule"/>
</dbReference>
<feature type="binding site" evidence="11">
    <location>
        <position position="79"/>
    </location>
    <ligand>
        <name>substrate</name>
    </ligand>
</feature>
<dbReference type="GO" id="GO:0009229">
    <property type="term" value="P:thiamine diphosphate biosynthetic process"/>
    <property type="evidence" value="ECO:0007669"/>
    <property type="project" value="UniProtKB-UniRule"/>
</dbReference>
<evidence type="ECO:0000256" key="6">
    <source>
        <dbReference type="ARBA" id="ARBA00022741"/>
    </source>
</evidence>
<dbReference type="AlphaFoldDB" id="A0A328U234"/>
<comment type="pathway">
    <text evidence="3 11">Cofactor biosynthesis; thiamine diphosphate biosynthesis; 4-methyl-5-(2-phosphoethyl)-thiazole from 5-(2-hydroxyethyl)-4-methylthiazole: step 1/1.</text>
</comment>
<dbReference type="GO" id="GO:0009228">
    <property type="term" value="P:thiamine biosynthetic process"/>
    <property type="evidence" value="ECO:0007669"/>
    <property type="project" value="UniProtKB-KW"/>
</dbReference>
<feature type="binding site" evidence="11">
    <location>
        <position position="201"/>
    </location>
    <ligand>
        <name>ATP</name>
        <dbReference type="ChEBI" id="CHEBI:30616"/>
    </ligand>
</feature>
<dbReference type="Proteomes" id="UP000249260">
    <property type="component" value="Unassembled WGS sequence"/>
</dbReference>
<comment type="catalytic activity">
    <reaction evidence="1 11">
        <text>5-(2-hydroxyethyl)-4-methylthiazole + ATP = 4-methyl-5-(2-phosphooxyethyl)-thiazole + ADP + H(+)</text>
        <dbReference type="Rhea" id="RHEA:24212"/>
        <dbReference type="ChEBI" id="CHEBI:15378"/>
        <dbReference type="ChEBI" id="CHEBI:17957"/>
        <dbReference type="ChEBI" id="CHEBI:30616"/>
        <dbReference type="ChEBI" id="CHEBI:58296"/>
        <dbReference type="ChEBI" id="CHEBI:456216"/>
        <dbReference type="EC" id="2.7.1.50"/>
    </reaction>
</comment>
<dbReference type="InterPro" id="IPR029056">
    <property type="entry name" value="Ribokinase-like"/>
</dbReference>
<evidence type="ECO:0000256" key="5">
    <source>
        <dbReference type="ARBA" id="ARBA00022723"/>
    </source>
</evidence>
<keyword evidence="8 11" id="KW-0067">ATP-binding</keyword>
<keyword evidence="9 11" id="KW-0460">Magnesium</keyword>
<comment type="caution">
    <text evidence="12">The sequence shown here is derived from an EMBL/GenBank/DDBJ whole genome shotgun (WGS) entry which is preliminary data.</text>
</comment>
<dbReference type="NCBIfam" id="NF006830">
    <property type="entry name" value="PRK09355.1"/>
    <property type="match status" value="1"/>
</dbReference>
<dbReference type="Gene3D" id="3.40.1190.20">
    <property type="match status" value="1"/>
</dbReference>
<proteinExistence type="inferred from homology"/>
<dbReference type="GO" id="GO:0005524">
    <property type="term" value="F:ATP binding"/>
    <property type="evidence" value="ECO:0007669"/>
    <property type="project" value="UniProtKB-UniRule"/>
</dbReference>